<accession>W4GDY0</accession>
<dbReference type="STRING" id="112090.W4GDY0"/>
<gene>
    <name evidence="1" type="ORF">H257_08683</name>
</gene>
<evidence type="ECO:0000313" key="1">
    <source>
        <dbReference type="EMBL" id="ETV77897.1"/>
    </source>
</evidence>
<dbReference type="AlphaFoldDB" id="W4GDY0"/>
<sequence length="209" mass="23105">MVVSPSDRSEKDGTFRMTVDTRGPNSRIEPMHWSMLVLEVVMARLVGKSCFFAVDWFKGFWQLALHPNSKEAYAIMGVDAMVVSNRVLMGQSDAVASCTCNFPGGVRRAIQTWYRSLAGRRPRKCIDETELLDLLEWLLAKCVKFGLKPSERLSEARISHDSKGLAGLVDLPTPVTFALKLDAAVLPWQVSVAASTTGECAIGCNWLKP</sequence>
<dbReference type="Gene3D" id="3.30.70.270">
    <property type="match status" value="1"/>
</dbReference>
<dbReference type="SUPFAM" id="SSF56672">
    <property type="entry name" value="DNA/RNA polymerases"/>
    <property type="match status" value="1"/>
</dbReference>
<proteinExistence type="predicted"/>
<evidence type="ECO:0008006" key="2">
    <source>
        <dbReference type="Google" id="ProtNLM"/>
    </source>
</evidence>
<reference evidence="1" key="1">
    <citation type="submission" date="2013-12" db="EMBL/GenBank/DDBJ databases">
        <title>The Genome Sequence of Aphanomyces astaci APO3.</title>
        <authorList>
            <consortium name="The Broad Institute Genomics Platform"/>
            <person name="Russ C."/>
            <person name="Tyler B."/>
            <person name="van West P."/>
            <person name="Dieguez-Uribeondo J."/>
            <person name="Young S.K."/>
            <person name="Zeng Q."/>
            <person name="Gargeya S."/>
            <person name="Fitzgerald M."/>
            <person name="Abouelleil A."/>
            <person name="Alvarado L."/>
            <person name="Chapman S.B."/>
            <person name="Gainer-Dewar J."/>
            <person name="Goldberg J."/>
            <person name="Griggs A."/>
            <person name="Gujja S."/>
            <person name="Hansen M."/>
            <person name="Howarth C."/>
            <person name="Imamovic A."/>
            <person name="Ireland A."/>
            <person name="Larimer J."/>
            <person name="McCowan C."/>
            <person name="Murphy C."/>
            <person name="Pearson M."/>
            <person name="Poon T.W."/>
            <person name="Priest M."/>
            <person name="Roberts A."/>
            <person name="Saif S."/>
            <person name="Shea T."/>
            <person name="Sykes S."/>
            <person name="Wortman J."/>
            <person name="Nusbaum C."/>
            <person name="Birren B."/>
        </authorList>
    </citation>
    <scope>NUCLEOTIDE SEQUENCE [LARGE SCALE GENOMIC DNA]</scope>
    <source>
        <strain evidence="1">APO3</strain>
    </source>
</reference>
<dbReference type="Gene3D" id="3.10.10.10">
    <property type="entry name" value="HIV Type 1 Reverse Transcriptase, subunit A, domain 1"/>
    <property type="match status" value="1"/>
</dbReference>
<dbReference type="RefSeq" id="XP_009833007.1">
    <property type="nucleotide sequence ID" value="XM_009834705.1"/>
</dbReference>
<dbReference type="VEuPathDB" id="FungiDB:H257_08683"/>
<dbReference type="InterPro" id="IPR043128">
    <property type="entry name" value="Rev_trsase/Diguanyl_cyclase"/>
</dbReference>
<protein>
    <recommendedName>
        <fullName evidence="2">Reverse transcriptase domain-containing protein</fullName>
    </recommendedName>
</protein>
<dbReference type="EMBL" id="KI913132">
    <property type="protein sequence ID" value="ETV77897.1"/>
    <property type="molecule type" value="Genomic_DNA"/>
</dbReference>
<organism evidence="1">
    <name type="scientific">Aphanomyces astaci</name>
    <name type="common">Crayfish plague agent</name>
    <dbReference type="NCBI Taxonomy" id="112090"/>
    <lineage>
        <taxon>Eukaryota</taxon>
        <taxon>Sar</taxon>
        <taxon>Stramenopiles</taxon>
        <taxon>Oomycota</taxon>
        <taxon>Saprolegniomycetes</taxon>
        <taxon>Saprolegniales</taxon>
        <taxon>Verrucalvaceae</taxon>
        <taxon>Aphanomyces</taxon>
    </lineage>
</organism>
<name>W4GDY0_APHAT</name>
<dbReference type="InterPro" id="IPR043502">
    <property type="entry name" value="DNA/RNA_pol_sf"/>
</dbReference>
<dbReference type="GeneID" id="20810679"/>
<dbReference type="OrthoDB" id="76385at2759"/>